<dbReference type="InterPro" id="IPR038071">
    <property type="entry name" value="UROD/MetE-like_sf"/>
</dbReference>
<dbReference type="GO" id="GO:0009086">
    <property type="term" value="P:methionine biosynthetic process"/>
    <property type="evidence" value="ECO:0007669"/>
    <property type="project" value="InterPro"/>
</dbReference>
<dbReference type="GO" id="GO:0008270">
    <property type="term" value="F:zinc ion binding"/>
    <property type="evidence" value="ECO:0007669"/>
    <property type="project" value="InterPro"/>
</dbReference>
<accession>G5JVQ6</accession>
<dbReference type="SUPFAM" id="SSF51726">
    <property type="entry name" value="UROD/MetE-like"/>
    <property type="match status" value="1"/>
</dbReference>
<dbReference type="PANTHER" id="PTHR43844:SF1">
    <property type="entry name" value="METHIONINE SYNTHASE"/>
    <property type="match status" value="1"/>
</dbReference>
<dbReference type="CDD" id="cd03311">
    <property type="entry name" value="CIMS_C_terminal_like"/>
    <property type="match status" value="1"/>
</dbReference>
<evidence type="ECO:0000313" key="1">
    <source>
        <dbReference type="EMBL" id="EHJ53150.1"/>
    </source>
</evidence>
<dbReference type="STRING" id="764298.STRMA_0912"/>
<protein>
    <submittedName>
        <fullName evidence="1">Methionine synthase, vitamin-B12 independent domain protein</fullName>
    </submittedName>
</protein>
<dbReference type="Gene3D" id="3.20.20.210">
    <property type="match status" value="1"/>
</dbReference>
<comment type="caution">
    <text evidence="1">The sequence shown here is derived from an EMBL/GenBank/DDBJ whole genome shotgun (WGS) entry which is preliminary data.</text>
</comment>
<sequence length="383" mass="43429">MTQSKFQLVGSLLRPANLLDYKNKIEHRDDIHYPFYDSFPGYHETETAEIKKVIADEKANGIDILTDGEYSKSMWHLDFVWGLKGIERYIADHGYTFKDHDGGQYETRKDIGIRITEPLSGKNHHFLDIYKLLKEEADGMQTKLTIWGPAHAYTELAIFDGLAGDDQVYKTNEDLKAGLIKAYKEFLTEYKEAGGEIIQFDDCLWELFDQSNPASFFTDGNAALADLADQFIAINNEVADYGHHLGLKVWTHNCRGNYESRSASGGTYEAIAEKFLRDQHYDRFFLEWDSDVSGDLKALASLKDKEAQVVLGLLSSKTTELDDEERVLALLEEASTILPKERLLLSHQCGFASCDSGNELAIPQQWAKIKQGQEIAKKFWGNS</sequence>
<dbReference type="AlphaFoldDB" id="G5JVQ6"/>
<dbReference type="PANTHER" id="PTHR43844">
    <property type="entry name" value="METHIONINE SYNTHASE"/>
    <property type="match status" value="1"/>
</dbReference>
<keyword evidence="2" id="KW-1185">Reference proteome</keyword>
<reference evidence="1 2" key="1">
    <citation type="journal article" date="2014" name="Int. J. Syst. Evol. Microbiol.">
        <title>Phylogenomics and the dynamic genome evolution of the genus Streptococcus.</title>
        <authorList>
            <consortium name="The Broad Institute Genome Sequencing Platform"/>
            <person name="Richards V.P."/>
            <person name="Palmer S.R."/>
            <person name="Pavinski Bitar P.D."/>
            <person name="Qin X."/>
            <person name="Weinstock G.M."/>
            <person name="Highlander S.K."/>
            <person name="Town C.D."/>
            <person name="Burne R.A."/>
            <person name="Stanhope M.J."/>
        </authorList>
    </citation>
    <scope>NUCLEOTIDE SEQUENCE [LARGE SCALE GENOMIC DNA]</scope>
    <source>
        <strain evidence="1 2">NCTC 11558</strain>
    </source>
</reference>
<evidence type="ECO:0000313" key="2">
    <source>
        <dbReference type="Proteomes" id="UP000003573"/>
    </source>
</evidence>
<dbReference type="OrthoDB" id="6430685at2"/>
<dbReference type="eggNOG" id="COG0620">
    <property type="taxonomic scope" value="Bacteria"/>
</dbReference>
<dbReference type="InterPro" id="IPR002629">
    <property type="entry name" value="Met_Synth_C/arc"/>
</dbReference>
<gene>
    <name evidence="1" type="ORF">STRMA_0912</name>
</gene>
<proteinExistence type="predicted"/>
<dbReference type="RefSeq" id="WP_003081989.1">
    <property type="nucleotide sequence ID" value="NZ_AEUW02000001.1"/>
</dbReference>
<name>G5JVQ6_9STRE</name>
<organism evidence="1 2">
    <name type="scientific">Streptococcus macacae NCTC 11558</name>
    <dbReference type="NCBI Taxonomy" id="764298"/>
    <lineage>
        <taxon>Bacteria</taxon>
        <taxon>Bacillati</taxon>
        <taxon>Bacillota</taxon>
        <taxon>Bacilli</taxon>
        <taxon>Lactobacillales</taxon>
        <taxon>Streptococcaceae</taxon>
        <taxon>Streptococcus</taxon>
    </lineage>
</organism>
<dbReference type="GO" id="GO:0003871">
    <property type="term" value="F:5-methyltetrahydropteroyltriglutamate-homocysteine S-methyltransferase activity"/>
    <property type="evidence" value="ECO:0007669"/>
    <property type="project" value="InterPro"/>
</dbReference>
<dbReference type="EMBL" id="AEUW02000001">
    <property type="protein sequence ID" value="EHJ53150.1"/>
    <property type="molecule type" value="Genomic_DNA"/>
</dbReference>
<dbReference type="Proteomes" id="UP000003573">
    <property type="component" value="Unassembled WGS sequence"/>
</dbReference>